<keyword evidence="6 10" id="KW-0594">Phospholipid biosynthesis</keyword>
<dbReference type="UniPathway" id="UPA00085"/>
<evidence type="ECO:0000256" key="4">
    <source>
        <dbReference type="ARBA" id="ARBA00022679"/>
    </source>
</evidence>
<keyword evidence="11" id="KW-0012">Acyltransferase</keyword>
<comment type="similarity">
    <text evidence="10">Belongs to the PlsX family.</text>
</comment>
<comment type="subcellular location">
    <subcellularLocation>
        <location evidence="10">Cytoplasm</location>
    </subcellularLocation>
    <text evidence="10">Associated with the membrane possibly through PlsY.</text>
</comment>
<evidence type="ECO:0000256" key="7">
    <source>
        <dbReference type="ARBA" id="ARBA00023264"/>
    </source>
</evidence>
<proteinExistence type="inferred from homology"/>
<evidence type="ECO:0000256" key="2">
    <source>
        <dbReference type="ARBA" id="ARBA00022490"/>
    </source>
</evidence>
<comment type="subunit">
    <text evidence="9 10">Homodimer. Probably interacts with PlsY.</text>
</comment>
<organism evidence="11 12">
    <name type="scientific">Rikenella microfusus</name>
    <dbReference type="NCBI Taxonomy" id="28139"/>
    <lineage>
        <taxon>Bacteria</taxon>
        <taxon>Pseudomonadati</taxon>
        <taxon>Bacteroidota</taxon>
        <taxon>Bacteroidia</taxon>
        <taxon>Bacteroidales</taxon>
        <taxon>Rikenellaceae</taxon>
        <taxon>Rikenella</taxon>
    </lineage>
</organism>
<dbReference type="InterPro" id="IPR012281">
    <property type="entry name" value="Phospholipid_synth_PlsX-like"/>
</dbReference>
<evidence type="ECO:0000256" key="1">
    <source>
        <dbReference type="ARBA" id="ARBA00001232"/>
    </source>
</evidence>
<comment type="function">
    <text evidence="10">Catalyzes the reversible formation of acyl-phosphate (acyl-PO(4)) from acyl-[acyl-carrier-protein] (acyl-ACP). This enzyme utilizes acyl-ACP as fatty acyl donor, but not acyl-CoA.</text>
</comment>
<dbReference type="GO" id="GO:0008654">
    <property type="term" value="P:phospholipid biosynthetic process"/>
    <property type="evidence" value="ECO:0007669"/>
    <property type="project" value="UniProtKB-KW"/>
</dbReference>
<dbReference type="AlphaFoldDB" id="A0A379MQ86"/>
<keyword evidence="12" id="KW-1185">Reference proteome</keyword>
<evidence type="ECO:0000256" key="8">
    <source>
        <dbReference type="ARBA" id="ARBA00024069"/>
    </source>
</evidence>
<evidence type="ECO:0000256" key="5">
    <source>
        <dbReference type="ARBA" id="ARBA00023098"/>
    </source>
</evidence>
<dbReference type="EC" id="2.3.1.274" evidence="8 10"/>
<evidence type="ECO:0000256" key="10">
    <source>
        <dbReference type="HAMAP-Rule" id="MF_00019"/>
    </source>
</evidence>
<dbReference type="SUPFAM" id="SSF53659">
    <property type="entry name" value="Isocitrate/Isopropylmalate dehydrogenase-like"/>
    <property type="match status" value="1"/>
</dbReference>
<evidence type="ECO:0000256" key="9">
    <source>
        <dbReference type="ARBA" id="ARBA00046608"/>
    </source>
</evidence>
<dbReference type="Pfam" id="PF02504">
    <property type="entry name" value="FA_synthesis"/>
    <property type="match status" value="1"/>
</dbReference>
<dbReference type="EMBL" id="UGVL01000001">
    <property type="protein sequence ID" value="SUE32919.1"/>
    <property type="molecule type" value="Genomic_DNA"/>
</dbReference>
<sequence>MGGDFAPRVTVEGAHAALTHLSEGTILVLFGDRRALEAEDTCGLLADPRIEVVHASEVIAMGDHPVKAFAQKGDSSIVVGFRHLCEGDIAGFASAGSTGAMMVGCMQAVGQIEGVIRPAIATAFKTVSGGDVLLLDVGLNADCKPEVLAQYGTIGSIYARETLGIPNPRVALLNIGEEPEKGNLLTKATYPLMAERGAAGDYNFVGNVEGKHLLTADVADVVVCDGFSGNTLLKTVEGFHHILQAQGFSSPVIEGLNYENVGGTPVLGINSTVIIGHGCSSAKAITNMILLTERAARTDMVSQFKKAFNR</sequence>
<dbReference type="HAMAP" id="MF_00019">
    <property type="entry name" value="PlsX"/>
    <property type="match status" value="1"/>
</dbReference>
<evidence type="ECO:0000313" key="12">
    <source>
        <dbReference type="Proteomes" id="UP000255233"/>
    </source>
</evidence>
<dbReference type="Proteomes" id="UP000255233">
    <property type="component" value="Unassembled WGS sequence"/>
</dbReference>
<keyword evidence="2 10" id="KW-0963">Cytoplasm</keyword>
<evidence type="ECO:0000256" key="6">
    <source>
        <dbReference type="ARBA" id="ARBA00023209"/>
    </source>
</evidence>
<gene>
    <name evidence="10 11" type="primary">plsX</name>
    <name evidence="11" type="ORF">NCTC11190_00102</name>
</gene>
<dbReference type="GO" id="GO:0043811">
    <property type="term" value="F:phosphate:acyl-[acyl carrier protein] acyltransferase activity"/>
    <property type="evidence" value="ECO:0007669"/>
    <property type="project" value="UniProtKB-UniRule"/>
</dbReference>
<comment type="catalytic activity">
    <reaction evidence="1 10">
        <text>a fatty acyl-[ACP] + phosphate = an acyl phosphate + holo-[ACP]</text>
        <dbReference type="Rhea" id="RHEA:42292"/>
        <dbReference type="Rhea" id="RHEA-COMP:9685"/>
        <dbReference type="Rhea" id="RHEA-COMP:14125"/>
        <dbReference type="ChEBI" id="CHEBI:43474"/>
        <dbReference type="ChEBI" id="CHEBI:59918"/>
        <dbReference type="ChEBI" id="CHEBI:64479"/>
        <dbReference type="ChEBI" id="CHEBI:138651"/>
        <dbReference type="EC" id="2.3.1.274"/>
    </reaction>
</comment>
<protein>
    <recommendedName>
        <fullName evidence="8 10">Phosphate acyltransferase</fullName>
        <ecNumber evidence="8 10">2.3.1.274</ecNumber>
    </recommendedName>
    <alternativeName>
        <fullName evidence="10">Acyl-ACP phosphotransacylase</fullName>
    </alternativeName>
    <alternativeName>
        <fullName evidence="10">Acyl-[acyl-carrier-protein]--phosphate acyltransferase</fullName>
    </alternativeName>
    <alternativeName>
        <fullName evidence="10">Phosphate-acyl-ACP acyltransferase</fullName>
    </alternativeName>
</protein>
<dbReference type="GO" id="GO:0006633">
    <property type="term" value="P:fatty acid biosynthetic process"/>
    <property type="evidence" value="ECO:0007669"/>
    <property type="project" value="UniProtKB-UniRule"/>
</dbReference>
<keyword evidence="5 10" id="KW-0443">Lipid metabolism</keyword>
<keyword evidence="7 10" id="KW-1208">Phospholipid metabolism</keyword>
<name>A0A379MQ86_9BACT</name>
<dbReference type="Gene3D" id="3.40.718.10">
    <property type="entry name" value="Isopropylmalate Dehydrogenase"/>
    <property type="match status" value="1"/>
</dbReference>
<dbReference type="PANTHER" id="PTHR30100:SF1">
    <property type="entry name" value="PHOSPHATE ACYLTRANSFERASE"/>
    <property type="match status" value="1"/>
</dbReference>
<evidence type="ECO:0000313" key="11">
    <source>
        <dbReference type="EMBL" id="SUE32919.1"/>
    </source>
</evidence>
<evidence type="ECO:0000256" key="3">
    <source>
        <dbReference type="ARBA" id="ARBA00022516"/>
    </source>
</evidence>
<dbReference type="GO" id="GO:0005737">
    <property type="term" value="C:cytoplasm"/>
    <property type="evidence" value="ECO:0007669"/>
    <property type="project" value="UniProtKB-SubCell"/>
</dbReference>
<dbReference type="STRING" id="880526.GCA_000427365_01336"/>
<reference evidence="11 12" key="1">
    <citation type="submission" date="2018-06" db="EMBL/GenBank/DDBJ databases">
        <authorList>
            <consortium name="Pathogen Informatics"/>
            <person name="Doyle S."/>
        </authorList>
    </citation>
    <scope>NUCLEOTIDE SEQUENCE [LARGE SCALE GENOMIC DNA]</scope>
    <source>
        <strain evidence="11 12">NCTC11190</strain>
    </source>
</reference>
<dbReference type="PIRSF" id="PIRSF002465">
    <property type="entry name" value="Phsphlp_syn_PlsX"/>
    <property type="match status" value="1"/>
</dbReference>
<comment type="pathway">
    <text evidence="10">Lipid metabolism; phospholipid metabolism.</text>
</comment>
<keyword evidence="4 10" id="KW-0808">Transferase</keyword>
<keyword evidence="3 10" id="KW-0444">Lipid biosynthesis</keyword>
<dbReference type="PANTHER" id="PTHR30100">
    <property type="entry name" value="FATTY ACID/PHOSPHOLIPID SYNTHESIS PROTEIN PLSX"/>
    <property type="match status" value="1"/>
</dbReference>
<accession>A0A379MQ86</accession>
<dbReference type="InterPro" id="IPR003664">
    <property type="entry name" value="FA_synthesis"/>
</dbReference>